<organism evidence="1 2">
    <name type="scientific">Thomasclavelia spiroformis</name>
    <dbReference type="NCBI Taxonomy" id="29348"/>
    <lineage>
        <taxon>Bacteria</taxon>
        <taxon>Bacillati</taxon>
        <taxon>Bacillota</taxon>
        <taxon>Erysipelotrichia</taxon>
        <taxon>Erysipelotrichales</taxon>
        <taxon>Coprobacillaceae</taxon>
        <taxon>Thomasclavelia</taxon>
    </lineage>
</organism>
<sequence length="585" mass="67012">MLIATYGVSRSGKDYLIDNTCSYLIQKGIPLKHIKGSQELNSISQQVYGTSFKHLSDGNKILVRKQFISELRLLEQKYENIVVDGHYAFFNNDGNLFNVITEEDLHCYDVFLYLNTKSSTIIDRIQHDGSKTLFKGYSIDIVDQWKNYEIENLTNDLLKLDKELHVIQNDGVITYQYIEDIINGEHNSKFIAERIVESILSHSNSPTYLLTDCDKTLSYEDSTSLAFDKKFLDSMVLKHIYEGDNYTNYQAYLAARYCIDNSVFDDDSINYAIEQLTMNVKLIDNLRELNLPIVALSGGNNHIWDGAFHKYKLSIDFYNNKMIMSKYIKFFVVKFLQNRRKFVISFGDSIMDYLMLNSSTKGYLINTKGYRPNLKLLLERNPNIYQLSCNSYIYDTNPVDNKVTLTKTLDESNEKIESLINISKSTSGVTGTKLRQAHKEAGNKLACLIRQQSSKKYAVVIMMRSGLMLGEGIADLLDCPVLFYDEGSETKFIDEWNYINQKIEYTAIICDGVINSGKSIVNFLEKTSINRFIIATNVISTKCEMLNMWPIYATRISNNSFVGAKQKEISNGKGPDTSDRLFKTI</sequence>
<dbReference type="InterPro" id="IPR036412">
    <property type="entry name" value="HAD-like_sf"/>
</dbReference>
<dbReference type="SUPFAM" id="SSF56784">
    <property type="entry name" value="HAD-like"/>
    <property type="match status" value="1"/>
</dbReference>
<evidence type="ECO:0000313" key="2">
    <source>
        <dbReference type="Proteomes" id="UP000196258"/>
    </source>
</evidence>
<dbReference type="RefSeq" id="WP_087258028.1">
    <property type="nucleotide sequence ID" value="NZ_NFKY01000074.1"/>
</dbReference>
<gene>
    <name evidence="1" type="ORF">B5E91_11940</name>
</gene>
<protein>
    <submittedName>
        <fullName evidence="1">Uncharacterized protein</fullName>
    </submittedName>
</protein>
<dbReference type="AlphaFoldDB" id="A0A1Y4PWR8"/>
<accession>A0A1Y4PWR8</accession>
<dbReference type="SUPFAM" id="SSF52540">
    <property type="entry name" value="P-loop containing nucleoside triphosphate hydrolases"/>
    <property type="match status" value="1"/>
</dbReference>
<evidence type="ECO:0000313" key="1">
    <source>
        <dbReference type="EMBL" id="OUQ03811.1"/>
    </source>
</evidence>
<dbReference type="Gene3D" id="3.40.50.300">
    <property type="entry name" value="P-loop containing nucleotide triphosphate hydrolases"/>
    <property type="match status" value="1"/>
</dbReference>
<comment type="caution">
    <text evidence="1">The sequence shown here is derived from an EMBL/GenBank/DDBJ whole genome shotgun (WGS) entry which is preliminary data.</text>
</comment>
<dbReference type="EMBL" id="NFLB01000016">
    <property type="protein sequence ID" value="OUQ03811.1"/>
    <property type="molecule type" value="Genomic_DNA"/>
</dbReference>
<reference evidence="2" key="1">
    <citation type="submission" date="2017-04" db="EMBL/GenBank/DDBJ databases">
        <title>Function of individual gut microbiota members based on whole genome sequencing of pure cultures obtained from chicken caecum.</title>
        <authorList>
            <person name="Medvecky M."/>
            <person name="Cejkova D."/>
            <person name="Polansky O."/>
            <person name="Karasova D."/>
            <person name="Kubasova T."/>
            <person name="Cizek A."/>
            <person name="Rychlik I."/>
        </authorList>
    </citation>
    <scope>NUCLEOTIDE SEQUENCE [LARGE SCALE GENOMIC DNA]</scope>
    <source>
        <strain evidence="2">An149</strain>
    </source>
</reference>
<dbReference type="InterPro" id="IPR027417">
    <property type="entry name" value="P-loop_NTPase"/>
</dbReference>
<dbReference type="Proteomes" id="UP000196258">
    <property type="component" value="Unassembled WGS sequence"/>
</dbReference>
<name>A0A1Y4PWR8_9FIRM</name>
<proteinExistence type="predicted"/>